<evidence type="ECO:0000256" key="1">
    <source>
        <dbReference type="ARBA" id="ARBA00001917"/>
    </source>
</evidence>
<evidence type="ECO:0000256" key="3">
    <source>
        <dbReference type="ARBA" id="ARBA00038054"/>
    </source>
</evidence>
<reference evidence="6 7" key="1">
    <citation type="submission" date="2023-01" db="EMBL/GenBank/DDBJ databases">
        <title>Analysis of 21 Apiospora genomes using comparative genomics revels a genus with tremendous synthesis potential of carbohydrate active enzymes and secondary metabolites.</title>
        <authorList>
            <person name="Sorensen T."/>
        </authorList>
    </citation>
    <scope>NUCLEOTIDE SEQUENCE [LARGE SCALE GENOMIC DNA]</scope>
    <source>
        <strain evidence="6 7">CBS 20057</strain>
    </source>
</reference>
<evidence type="ECO:0000313" key="7">
    <source>
        <dbReference type="Proteomes" id="UP001396898"/>
    </source>
</evidence>
<organism evidence="6 7">
    <name type="scientific">Apiospora marii</name>
    <dbReference type="NCBI Taxonomy" id="335849"/>
    <lineage>
        <taxon>Eukaryota</taxon>
        <taxon>Fungi</taxon>
        <taxon>Dikarya</taxon>
        <taxon>Ascomycota</taxon>
        <taxon>Pezizomycotina</taxon>
        <taxon>Sordariomycetes</taxon>
        <taxon>Xylariomycetidae</taxon>
        <taxon>Amphisphaeriales</taxon>
        <taxon>Apiosporaceae</taxon>
        <taxon>Apiospora</taxon>
    </lineage>
</organism>
<evidence type="ECO:0000256" key="2">
    <source>
        <dbReference type="ARBA" id="ARBA00022630"/>
    </source>
</evidence>
<name>A0ABR1SI01_9PEZI</name>
<evidence type="ECO:0000259" key="5">
    <source>
        <dbReference type="Pfam" id="PF01613"/>
    </source>
</evidence>
<dbReference type="Gene3D" id="2.30.110.10">
    <property type="entry name" value="Electron Transport, Fmn-binding Protein, Chain A"/>
    <property type="match status" value="1"/>
</dbReference>
<dbReference type="PANTHER" id="PTHR43567">
    <property type="entry name" value="FLAVOREDOXIN-RELATED-RELATED"/>
    <property type="match status" value="1"/>
</dbReference>
<evidence type="ECO:0000313" key="6">
    <source>
        <dbReference type="EMBL" id="KAK8033802.1"/>
    </source>
</evidence>
<dbReference type="SUPFAM" id="SSF50475">
    <property type="entry name" value="FMN-binding split barrel"/>
    <property type="match status" value="1"/>
</dbReference>
<accession>A0ABR1SI01</accession>
<keyword evidence="2" id="KW-0285">Flavoprotein</keyword>
<dbReference type="PANTHER" id="PTHR43567:SF1">
    <property type="entry name" value="FLAVOREDOXIN"/>
    <property type="match status" value="1"/>
</dbReference>
<evidence type="ECO:0000256" key="4">
    <source>
        <dbReference type="SAM" id="MobiDB-lite"/>
    </source>
</evidence>
<dbReference type="InterPro" id="IPR002563">
    <property type="entry name" value="Flavin_Rdtase-like_dom"/>
</dbReference>
<dbReference type="InterPro" id="IPR012349">
    <property type="entry name" value="Split_barrel_FMN-bd"/>
</dbReference>
<feature type="region of interest" description="Disordered" evidence="4">
    <location>
        <begin position="183"/>
        <end position="208"/>
    </location>
</feature>
<gene>
    <name evidence="6" type="ORF">PG991_003200</name>
</gene>
<comment type="caution">
    <text evidence="6">The sequence shown here is derived from an EMBL/GenBank/DDBJ whole genome shotgun (WGS) entry which is preliminary data.</text>
</comment>
<dbReference type="Pfam" id="PF01613">
    <property type="entry name" value="Flavin_Reduct"/>
    <property type="match status" value="1"/>
</dbReference>
<keyword evidence="7" id="KW-1185">Reference proteome</keyword>
<dbReference type="InterPro" id="IPR052174">
    <property type="entry name" value="Flavoredoxin"/>
</dbReference>
<feature type="domain" description="Flavin reductase like" evidence="5">
    <location>
        <begin position="20"/>
        <end position="122"/>
    </location>
</feature>
<comment type="similarity">
    <text evidence="3">Belongs to the flavoredoxin family.</text>
</comment>
<sequence length="208" mass="23080">MYWGTPVVMVTTENEDGTANIAPMSSTTNNLLRTKQCVLNLPSDSMGPYINAMAKTTGTPVVPPLKQALGYEHCKDKFARSGLTRQPSDLVRPPRIAECPVQMEAEVMGTTELMQDDPDRAGVILAIEVKVVRTHVLNELRLPGHSNRIDPDRWRPMIMSFQELYGLAPKKTSSKLASIDEEKYRGLTQSDPVAPADILDDVETTERE</sequence>
<dbReference type="Proteomes" id="UP001396898">
    <property type="component" value="Unassembled WGS sequence"/>
</dbReference>
<dbReference type="EMBL" id="JAQQWI010000006">
    <property type="protein sequence ID" value="KAK8033802.1"/>
    <property type="molecule type" value="Genomic_DNA"/>
</dbReference>
<proteinExistence type="inferred from homology"/>
<feature type="compositionally biased region" description="Acidic residues" evidence="4">
    <location>
        <begin position="198"/>
        <end position="208"/>
    </location>
</feature>
<protein>
    <recommendedName>
        <fullName evidence="5">Flavin reductase like domain-containing protein</fullName>
    </recommendedName>
</protein>
<comment type="cofactor">
    <cofactor evidence="1">
        <name>FMN</name>
        <dbReference type="ChEBI" id="CHEBI:58210"/>
    </cofactor>
</comment>